<reference evidence="3" key="1">
    <citation type="submission" date="2011-07" db="EMBL/GenBank/DDBJ databases">
        <authorList>
            <consortium name="Caenorhabditis brenneri Sequencing and Analysis Consortium"/>
            <person name="Wilson R.K."/>
        </authorList>
    </citation>
    <scope>NUCLEOTIDE SEQUENCE [LARGE SCALE GENOMIC DNA]</scope>
    <source>
        <strain evidence="3">PB2801</strain>
    </source>
</reference>
<keyword evidence="3" id="KW-1185">Reference proteome</keyword>
<protein>
    <submittedName>
        <fullName evidence="2">Uncharacterized protein</fullName>
    </submittedName>
</protein>
<feature type="compositionally biased region" description="Low complexity" evidence="1">
    <location>
        <begin position="135"/>
        <end position="158"/>
    </location>
</feature>
<feature type="compositionally biased region" description="Polar residues" evidence="1">
    <location>
        <begin position="159"/>
        <end position="177"/>
    </location>
</feature>
<dbReference type="Gene3D" id="1.10.10.1630">
    <property type="entry name" value="Sys-1 C-terminal domain-like"/>
    <property type="match status" value="1"/>
</dbReference>
<proteinExistence type="predicted"/>
<feature type="region of interest" description="Disordered" evidence="1">
    <location>
        <begin position="45"/>
        <end position="177"/>
    </location>
</feature>
<dbReference type="Proteomes" id="UP000008068">
    <property type="component" value="Unassembled WGS sequence"/>
</dbReference>
<dbReference type="OrthoDB" id="5801431at2759"/>
<evidence type="ECO:0000313" key="3">
    <source>
        <dbReference type="Proteomes" id="UP000008068"/>
    </source>
</evidence>
<feature type="compositionally biased region" description="Polar residues" evidence="1">
    <location>
        <begin position="69"/>
        <end position="79"/>
    </location>
</feature>
<dbReference type="InParanoid" id="G0P1T0"/>
<dbReference type="InterPro" id="IPR011989">
    <property type="entry name" value="ARM-like"/>
</dbReference>
<dbReference type="HOGENOM" id="CLU_346216_0_0_1"/>
<organism evidence="3">
    <name type="scientific">Caenorhabditis brenneri</name>
    <name type="common">Nematode worm</name>
    <dbReference type="NCBI Taxonomy" id="135651"/>
    <lineage>
        <taxon>Eukaryota</taxon>
        <taxon>Metazoa</taxon>
        <taxon>Ecdysozoa</taxon>
        <taxon>Nematoda</taxon>
        <taxon>Chromadorea</taxon>
        <taxon>Rhabditida</taxon>
        <taxon>Rhabditina</taxon>
        <taxon>Rhabditomorpha</taxon>
        <taxon>Rhabditoidea</taxon>
        <taxon>Rhabditidae</taxon>
        <taxon>Peloderinae</taxon>
        <taxon>Caenorhabditis</taxon>
    </lineage>
</organism>
<gene>
    <name evidence="2" type="ORF">CAEBREN_11082</name>
</gene>
<dbReference type="AlphaFoldDB" id="G0P1T0"/>
<dbReference type="FunCoup" id="G0P1T0">
    <property type="interactions" value="1835"/>
</dbReference>
<dbReference type="EMBL" id="GL380017">
    <property type="protein sequence ID" value="EGT42800.1"/>
    <property type="molecule type" value="Genomic_DNA"/>
</dbReference>
<accession>G0P1T0</accession>
<dbReference type="eggNOG" id="ENOG502TFKF">
    <property type="taxonomic scope" value="Eukaryota"/>
</dbReference>
<dbReference type="InterPro" id="IPR016024">
    <property type="entry name" value="ARM-type_fold"/>
</dbReference>
<sequence length="896" mass="101893">MPPPSCLRLNFLRAIPPSDPGQVSIQSVFSCSPSLPVPHYSHTHAYTLQGEEGRDTMEERTGKEETTDGQKTVPTTSHPSWHHPAYPGLPTPPYQQYPPQQPQQHANYPPMTPHHPHPTPQQQQQQPPPQPPPQQHSQMTPQALTQQQQQQIQQQQQQRSAYSSPSHSIGPTAPPAQNQKLRTEQWAMGQSWPYAQSPAPSVAPSVMSYHQNDDRMSMLSVNTNMTNQYPETQRCFSSNGSTCENVNPEMTPTNWANAAEQAMKEWFNQHDPHRRFQLAMTIREWVRRDRFMRVDSSVMPGVVQHLLNIVHDGMIIRPQVQLPQSYYTQLYCYLLDILLRITYYRTTVPYMNLVVQLFVPKENGPQDFRELICQMLRYDLPADSHAPHCSRQAFLIFENIIQHLNNPKNEAMRLDFSRALKFEAIFNTLRSYFVPSLPPTAVQPTVLMILRFLASKDPAVKNYLIWPQDPKREQLSNGSLIIGLLGVLGRSHQALITLAAQEGEREKKEPVLKQLTQVITRAFDLLNLLMHDSNSIDQFVNANGVAWICKISPHHNIDVARSGFKLLLHVSDAKALSLINLKDILPNIIVKVRECLRNIELKKNEEDDVVYCGTGFLSNAIAHKQPVKEMAIEYGTIGLLYEVIMKYTPLNELRETLRRNLVCGIISNSLRTLNNFLMMWIPTQNEPAVNASENVMQQIRNFTQDVLKRLVTCLSIEGVDTPPMLELRSTILRFFLLVLRTPFVPDSILLSVTDDIRKKNVVDHICIAFSWAMGQTTNERTQDTKLQLVERVFNLLVRLIHQCGAAREVALSFYGVHCPLSLLSNNQQKPSFVLNVLIVCDQVLMHNPSVANVWSVDRPMLEMLKNHLNPDIVKAASSLLSKLPDIDPLAVILSNS</sequence>
<feature type="compositionally biased region" description="Pro residues" evidence="1">
    <location>
        <begin position="87"/>
        <end position="101"/>
    </location>
</feature>
<dbReference type="SUPFAM" id="SSF48371">
    <property type="entry name" value="ARM repeat"/>
    <property type="match status" value="1"/>
</dbReference>
<dbReference type="Gene3D" id="1.25.10.10">
    <property type="entry name" value="Leucine-rich Repeat Variant"/>
    <property type="match status" value="1"/>
</dbReference>
<name>G0P1T0_CAEBE</name>
<evidence type="ECO:0000313" key="2">
    <source>
        <dbReference type="EMBL" id="EGT42800.1"/>
    </source>
</evidence>
<dbReference type="STRING" id="135651.G0P1T0"/>
<evidence type="ECO:0000256" key="1">
    <source>
        <dbReference type="SAM" id="MobiDB-lite"/>
    </source>
</evidence>
<feature type="compositionally biased region" description="Basic and acidic residues" evidence="1">
    <location>
        <begin position="51"/>
        <end position="68"/>
    </location>
</feature>